<evidence type="ECO:0000313" key="1">
    <source>
        <dbReference type="EMBL" id="SEK24709.1"/>
    </source>
</evidence>
<protein>
    <submittedName>
        <fullName evidence="1">Capsular polysaccharide export protein</fullName>
    </submittedName>
</protein>
<gene>
    <name evidence="1" type="ORF">SAMN04488526_0094</name>
</gene>
<dbReference type="Proteomes" id="UP000199283">
    <property type="component" value="Unassembled WGS sequence"/>
</dbReference>
<dbReference type="OrthoDB" id="543755at2"/>
<evidence type="ECO:0000313" key="2">
    <source>
        <dbReference type="Proteomes" id="UP000199283"/>
    </source>
</evidence>
<dbReference type="GO" id="GO:0015774">
    <property type="term" value="P:polysaccharide transport"/>
    <property type="evidence" value="ECO:0007669"/>
    <property type="project" value="InterPro"/>
</dbReference>
<proteinExistence type="predicted"/>
<name>A0A1H7FFI6_9RHOB</name>
<sequence length="666" mass="72492">MTPPETRCVARYVSGGFLNRRIRRIAGLAGVDLRPGLPRAGEYVAVWGHAATSARAEAVARRAGAPVLRFEDAFLRSLHPGRTRPREDTLGLLIDRKAACFDSRSPSDLETLLATQAFDDGDLIGRTRVLMDEWVRSGVTKYAATRIDLAPSDPGYVLVIDQTRGDAAIRLGNASEATFREMLLIAREENPGARIVIKTHPETAAGHRSGHYNQDDAVFGATLETRSLPPATLLAGAIRVYTVSSQMGFEAILHGHRPVTFGQPFYAGWGLDDDRNPLDRRHRKLTRVQLFAGAMVLYPHWYDPHADALCDPVDVVRILQARARAWREDRSGWSAPDMRLWKRAPLRRFLSNNVRFGHDPQRRPLVWGGGQPQSADVGRISDVDHPSITRLEDGFLRSRGLGADLIPPLSLVLDAKGIYFDPTRPSALEDAIVTAAALPPEALVRARELRASIVAAGLTKYNLSGDLPALPDVPFILVPGQVADDASIRLGTSEVSDNAALLSATRAANPGSFIVYKPHPDVEAGLRDGAIDAGDADLVATRANAHALIEKASEIWTMTSLLGFEALIRDTPVTTLGTPFYAGWGLTDDRGSIPARRRAARPSMDALVHAVLIDYPRYFDPVTGTAAPPEAIVKRLAQGQIPRPGPANRLLAKTQGALVSFAPLWR</sequence>
<dbReference type="GO" id="GO:0000271">
    <property type="term" value="P:polysaccharide biosynthetic process"/>
    <property type="evidence" value="ECO:0007669"/>
    <property type="project" value="InterPro"/>
</dbReference>
<organism evidence="1 2">
    <name type="scientific">Jannaschia helgolandensis</name>
    <dbReference type="NCBI Taxonomy" id="188906"/>
    <lineage>
        <taxon>Bacteria</taxon>
        <taxon>Pseudomonadati</taxon>
        <taxon>Pseudomonadota</taxon>
        <taxon>Alphaproteobacteria</taxon>
        <taxon>Rhodobacterales</taxon>
        <taxon>Roseobacteraceae</taxon>
        <taxon>Jannaschia</taxon>
    </lineage>
</organism>
<dbReference type="InterPro" id="IPR007833">
    <property type="entry name" value="Capsule_polysaccharide_synth"/>
</dbReference>
<keyword evidence="2" id="KW-1185">Reference proteome</keyword>
<reference evidence="1 2" key="1">
    <citation type="submission" date="2016-10" db="EMBL/GenBank/DDBJ databases">
        <authorList>
            <person name="de Groot N.N."/>
        </authorList>
    </citation>
    <scope>NUCLEOTIDE SEQUENCE [LARGE SCALE GENOMIC DNA]</scope>
    <source>
        <strain evidence="1 2">DSM 14858</strain>
    </source>
</reference>
<accession>A0A1H7FFI6</accession>
<dbReference type="AlphaFoldDB" id="A0A1H7FFI6"/>
<dbReference type="Pfam" id="PF05159">
    <property type="entry name" value="Capsule_synth"/>
    <property type="match status" value="3"/>
</dbReference>
<dbReference type="CDD" id="cd16439">
    <property type="entry name" value="beta_Kdo_transferase_KpsC_2"/>
    <property type="match status" value="1"/>
</dbReference>
<dbReference type="CDD" id="cd16440">
    <property type="entry name" value="beta_Kdo_transferase_KpsC_1"/>
    <property type="match status" value="1"/>
</dbReference>
<dbReference type="EMBL" id="FNZQ01000001">
    <property type="protein sequence ID" value="SEK24709.1"/>
    <property type="molecule type" value="Genomic_DNA"/>
</dbReference>
<dbReference type="RefSeq" id="WP_092758748.1">
    <property type="nucleotide sequence ID" value="NZ_FNZQ01000001.1"/>
</dbReference>
<dbReference type="STRING" id="188906.SAMN04488526_0094"/>